<name>A0ABD5QIT7_9EURY</name>
<dbReference type="Gene3D" id="3.40.720.10">
    <property type="entry name" value="Alkaline Phosphatase, subunit A"/>
    <property type="match status" value="1"/>
</dbReference>
<accession>A0ABD5QIT7</accession>
<reference evidence="4 5" key="1">
    <citation type="journal article" date="2019" name="Int. J. Syst. Evol. Microbiol.">
        <title>The Global Catalogue of Microorganisms (GCM) 10K type strain sequencing project: providing services to taxonomists for standard genome sequencing and annotation.</title>
        <authorList>
            <consortium name="The Broad Institute Genomics Platform"/>
            <consortium name="The Broad Institute Genome Sequencing Center for Infectious Disease"/>
            <person name="Wu L."/>
            <person name="Ma J."/>
        </authorList>
    </citation>
    <scope>NUCLEOTIDE SEQUENCE [LARGE SCALE GENOMIC DNA]</scope>
    <source>
        <strain evidence="4 5">CGMCC 1.15824</strain>
    </source>
</reference>
<dbReference type="SUPFAM" id="SSF53649">
    <property type="entry name" value="Alkaline phosphatase-like"/>
    <property type="match status" value="1"/>
</dbReference>
<feature type="domain" description="Sulfatase N-terminal" evidence="3">
    <location>
        <begin position="3"/>
        <end position="338"/>
    </location>
</feature>
<dbReference type="AlphaFoldDB" id="A0ABD5QIT7"/>
<keyword evidence="2" id="KW-0378">Hydrolase</keyword>
<dbReference type="Pfam" id="PF00884">
    <property type="entry name" value="Sulfatase"/>
    <property type="match status" value="1"/>
</dbReference>
<dbReference type="EMBL" id="JBHSJG010000053">
    <property type="protein sequence ID" value="MFC4989678.1"/>
    <property type="molecule type" value="Genomic_DNA"/>
</dbReference>
<sequence length="467" mass="51301">MSRNVVLICLDAVRKDYFDRNAPRTRAAADLAIDGCRAASPWTVPSHGSAFTGRLPSETGIYDPDADFGTLEGDTFLSALSDHTTIGVSANPWLSSTFGFDSLFDRFEYADYGTLFSAGMDAREFVDRAPDGGLRRSARLLREAAAHDHPAKSVANAVAAKVRSRATRFGVPALTDDGAGTVSRRLREATDDAGEPFFAYVNLMDGHDTHRPHVKLDRDRYSAPADWDSTGVNKWAYNANPGRREPTYLRRYRELYAANIAYLDRVLADLLEHFEGTARETTVIVTADHGENLGYAADDGLIEHVGCLTEALLHVPLYVINPPEGLQIGDGYVSQLELGRLVRAAADDDPDAASDLARERIPAELVGTHLPSMDRADADLDTDYWSRSIRAVYEGERKYQWDSLGNRYEYDVDPGRPCWQNRVADGIEIPPEAHDLFATEIGAVDPDGAAADVDGDTASRLRDLGYL</sequence>
<dbReference type="PANTHER" id="PTHR42693:SF53">
    <property type="entry name" value="ENDO-4-O-SULFATASE"/>
    <property type="match status" value="1"/>
</dbReference>
<dbReference type="InterPro" id="IPR000917">
    <property type="entry name" value="Sulfatase_N"/>
</dbReference>
<keyword evidence="5" id="KW-1185">Reference proteome</keyword>
<gene>
    <name evidence="4" type="ORF">ACFPFO_18335</name>
</gene>
<dbReference type="RefSeq" id="WP_224829323.1">
    <property type="nucleotide sequence ID" value="NZ_JAIVEF010000019.1"/>
</dbReference>
<dbReference type="InterPro" id="IPR017850">
    <property type="entry name" value="Alkaline_phosphatase_core_sf"/>
</dbReference>
<protein>
    <submittedName>
        <fullName evidence="4">Sulfatase-like hydrolase/transferase</fullName>
    </submittedName>
</protein>
<evidence type="ECO:0000313" key="4">
    <source>
        <dbReference type="EMBL" id="MFC4989678.1"/>
    </source>
</evidence>
<dbReference type="GO" id="GO:0016787">
    <property type="term" value="F:hydrolase activity"/>
    <property type="evidence" value="ECO:0007669"/>
    <property type="project" value="UniProtKB-KW"/>
</dbReference>
<evidence type="ECO:0000256" key="1">
    <source>
        <dbReference type="ARBA" id="ARBA00008779"/>
    </source>
</evidence>
<dbReference type="PANTHER" id="PTHR42693">
    <property type="entry name" value="ARYLSULFATASE FAMILY MEMBER"/>
    <property type="match status" value="1"/>
</dbReference>
<evidence type="ECO:0000259" key="3">
    <source>
        <dbReference type="Pfam" id="PF00884"/>
    </source>
</evidence>
<dbReference type="Proteomes" id="UP001595925">
    <property type="component" value="Unassembled WGS sequence"/>
</dbReference>
<evidence type="ECO:0000256" key="2">
    <source>
        <dbReference type="ARBA" id="ARBA00022801"/>
    </source>
</evidence>
<organism evidence="4 5">
    <name type="scientific">Saliphagus infecundisoli</name>
    <dbReference type="NCBI Taxonomy" id="1849069"/>
    <lineage>
        <taxon>Archaea</taxon>
        <taxon>Methanobacteriati</taxon>
        <taxon>Methanobacteriota</taxon>
        <taxon>Stenosarchaea group</taxon>
        <taxon>Halobacteria</taxon>
        <taxon>Halobacteriales</taxon>
        <taxon>Natrialbaceae</taxon>
        <taxon>Saliphagus</taxon>
    </lineage>
</organism>
<comment type="caution">
    <text evidence="4">The sequence shown here is derived from an EMBL/GenBank/DDBJ whole genome shotgun (WGS) entry which is preliminary data.</text>
</comment>
<evidence type="ECO:0000313" key="5">
    <source>
        <dbReference type="Proteomes" id="UP001595925"/>
    </source>
</evidence>
<proteinExistence type="inferred from homology"/>
<comment type="similarity">
    <text evidence="1">Belongs to the sulfatase family.</text>
</comment>
<dbReference type="InterPro" id="IPR050738">
    <property type="entry name" value="Sulfatase"/>
</dbReference>